<dbReference type="GO" id="GO:0009098">
    <property type="term" value="P:L-leucine biosynthetic process"/>
    <property type="evidence" value="ECO:0007669"/>
    <property type="project" value="UniProtKB-KW"/>
</dbReference>
<sequence>MPSYKIAVLPGDGIGPEVVNATLAVLNACCEKTPDLSLNFDELSVGAGEYLKSGDPLPESTLEAIKTYDATLLGAMGLPSVRWPNGVEMTPQIDLREKLDLYQGVRPIKLYHDSHSPLRIPEGKTIDFVIMRENCEGLFSDRLDPRPEGRNFETDTMKITEVGAERICRASFELAITRRKKLALVDKANVLQSMAFFRRVFEEVAKDYPEVETECVYVDAMSLFLVQDPYRYDVMVTENMFGDILSDLAAGLVGGMGMAPSADIGDDYALFQPSHGSGPSIAGKGIANPVATILSGALMLRWLGDPLAVKAADEIDAAVEKTLADPANRTVDLGGDMSTQAITDAIISTLKQS</sequence>
<evidence type="ECO:0000256" key="3">
    <source>
        <dbReference type="ARBA" id="ARBA00008319"/>
    </source>
</evidence>
<evidence type="ECO:0000256" key="4">
    <source>
        <dbReference type="ARBA" id="ARBA00011738"/>
    </source>
</evidence>
<evidence type="ECO:0000256" key="13">
    <source>
        <dbReference type="ARBA" id="ARBA00023304"/>
    </source>
</evidence>
<dbReference type="AlphaFoldDB" id="A0A934S335"/>
<protein>
    <recommendedName>
        <fullName evidence="5">3-isopropylmalate dehydrogenase</fullName>
        <ecNumber evidence="5">1.1.1.85</ecNumber>
    </recommendedName>
    <alternativeName>
        <fullName evidence="14">3-IPM-DH</fullName>
    </alternativeName>
</protein>
<dbReference type="GO" id="GO:0000287">
    <property type="term" value="F:magnesium ion binding"/>
    <property type="evidence" value="ECO:0007669"/>
    <property type="project" value="InterPro"/>
</dbReference>
<dbReference type="SUPFAM" id="SSF53659">
    <property type="entry name" value="Isocitrate/Isopropylmalate dehydrogenase-like"/>
    <property type="match status" value="1"/>
</dbReference>
<comment type="subunit">
    <text evidence="4">Homodimer.</text>
</comment>
<keyword evidence="11" id="KW-0520">NAD</keyword>
<keyword evidence="7" id="KW-0028">Amino-acid biosynthesis</keyword>
<dbReference type="SMART" id="SM01329">
    <property type="entry name" value="Iso_dh"/>
    <property type="match status" value="1"/>
</dbReference>
<evidence type="ECO:0000256" key="8">
    <source>
        <dbReference type="ARBA" id="ARBA00022723"/>
    </source>
</evidence>
<dbReference type="EMBL" id="JAENIL010000080">
    <property type="protein sequence ID" value="MBK1880305.1"/>
    <property type="molecule type" value="Genomic_DNA"/>
</dbReference>
<evidence type="ECO:0000256" key="7">
    <source>
        <dbReference type="ARBA" id="ARBA00022605"/>
    </source>
</evidence>
<evidence type="ECO:0000259" key="15">
    <source>
        <dbReference type="SMART" id="SM01329"/>
    </source>
</evidence>
<comment type="similarity">
    <text evidence="3">Belongs to the isocitrate and isopropylmalate dehydrogenases family. LeuB type 1 subfamily.</text>
</comment>
<dbReference type="Gene3D" id="3.40.718.10">
    <property type="entry name" value="Isopropylmalate Dehydrogenase"/>
    <property type="match status" value="1"/>
</dbReference>
<dbReference type="Proteomes" id="UP000617628">
    <property type="component" value="Unassembled WGS sequence"/>
</dbReference>
<feature type="domain" description="Isopropylmalate dehydrogenase-like" evidence="15">
    <location>
        <begin position="5"/>
        <end position="346"/>
    </location>
</feature>
<proteinExistence type="inferred from homology"/>
<gene>
    <name evidence="16" type="ORF">JIN87_25700</name>
</gene>
<dbReference type="InterPro" id="IPR050501">
    <property type="entry name" value="ICDH/IPMDH"/>
</dbReference>
<evidence type="ECO:0000256" key="10">
    <source>
        <dbReference type="ARBA" id="ARBA00023002"/>
    </source>
</evidence>
<comment type="caution">
    <text evidence="16">The sequence shown here is derived from an EMBL/GenBank/DDBJ whole genome shotgun (WGS) entry which is preliminary data.</text>
</comment>
<evidence type="ECO:0000256" key="11">
    <source>
        <dbReference type="ARBA" id="ARBA00023027"/>
    </source>
</evidence>
<keyword evidence="8" id="KW-0479">Metal-binding</keyword>
<evidence type="ECO:0000313" key="16">
    <source>
        <dbReference type="EMBL" id="MBK1880305.1"/>
    </source>
</evidence>
<dbReference type="InterPro" id="IPR024084">
    <property type="entry name" value="IsoPropMal-DH-like_dom"/>
</dbReference>
<dbReference type="PANTHER" id="PTHR43275:SF1">
    <property type="entry name" value="D-MALATE DEHYDROGENASE [DECARBOXYLATING]"/>
    <property type="match status" value="1"/>
</dbReference>
<evidence type="ECO:0000256" key="12">
    <source>
        <dbReference type="ARBA" id="ARBA00023211"/>
    </source>
</evidence>
<dbReference type="FunFam" id="3.40.718.10:FF:000006">
    <property type="entry name" value="3-isopropylmalate dehydrogenase"/>
    <property type="match status" value="1"/>
</dbReference>
<keyword evidence="12" id="KW-0464">Manganese</keyword>
<evidence type="ECO:0000256" key="14">
    <source>
        <dbReference type="ARBA" id="ARBA00033138"/>
    </source>
</evidence>
<keyword evidence="9" id="KW-0460">Magnesium</keyword>
<comment type="cofactor">
    <cofactor evidence="2">
        <name>Mg(2+)</name>
        <dbReference type="ChEBI" id="CHEBI:18420"/>
    </cofactor>
</comment>
<keyword evidence="10" id="KW-0560">Oxidoreductase</keyword>
<evidence type="ECO:0000256" key="1">
    <source>
        <dbReference type="ARBA" id="ARBA00001936"/>
    </source>
</evidence>
<evidence type="ECO:0000313" key="17">
    <source>
        <dbReference type="Proteomes" id="UP000617628"/>
    </source>
</evidence>
<dbReference type="PROSITE" id="PS00470">
    <property type="entry name" value="IDH_IMDH"/>
    <property type="match status" value="1"/>
</dbReference>
<accession>A0A934S335</accession>
<evidence type="ECO:0000256" key="2">
    <source>
        <dbReference type="ARBA" id="ARBA00001946"/>
    </source>
</evidence>
<dbReference type="PANTHER" id="PTHR43275">
    <property type="entry name" value="D-MALATE DEHYDROGENASE [DECARBOXYLATING]"/>
    <property type="match status" value="1"/>
</dbReference>
<keyword evidence="17" id="KW-1185">Reference proteome</keyword>
<dbReference type="GO" id="GO:0003862">
    <property type="term" value="F:3-isopropylmalate dehydrogenase activity"/>
    <property type="evidence" value="ECO:0007669"/>
    <property type="project" value="UniProtKB-EC"/>
</dbReference>
<evidence type="ECO:0000256" key="5">
    <source>
        <dbReference type="ARBA" id="ARBA00013101"/>
    </source>
</evidence>
<dbReference type="InterPro" id="IPR019818">
    <property type="entry name" value="IsoCit/isopropylmalate_DH_CS"/>
</dbReference>
<keyword evidence="13" id="KW-0100">Branched-chain amino acid biosynthesis</keyword>
<dbReference type="EC" id="1.1.1.85" evidence="5"/>
<dbReference type="GO" id="GO:0051287">
    <property type="term" value="F:NAD binding"/>
    <property type="evidence" value="ECO:0007669"/>
    <property type="project" value="InterPro"/>
</dbReference>
<dbReference type="Pfam" id="PF00180">
    <property type="entry name" value="Iso_dh"/>
    <property type="match status" value="1"/>
</dbReference>
<dbReference type="RefSeq" id="WP_200359129.1">
    <property type="nucleotide sequence ID" value="NZ_JAENIL010000080.1"/>
</dbReference>
<organism evidence="16 17">
    <name type="scientific">Pelagicoccus mobilis</name>
    <dbReference type="NCBI Taxonomy" id="415221"/>
    <lineage>
        <taxon>Bacteria</taxon>
        <taxon>Pseudomonadati</taxon>
        <taxon>Verrucomicrobiota</taxon>
        <taxon>Opitutia</taxon>
        <taxon>Puniceicoccales</taxon>
        <taxon>Pelagicoccaceae</taxon>
        <taxon>Pelagicoccus</taxon>
    </lineage>
</organism>
<keyword evidence="6" id="KW-0432">Leucine biosynthesis</keyword>
<reference evidence="16" key="1">
    <citation type="submission" date="2021-01" db="EMBL/GenBank/DDBJ databases">
        <title>Modified the classification status of verrucomicrobia.</title>
        <authorList>
            <person name="Feng X."/>
        </authorList>
    </citation>
    <scope>NUCLEOTIDE SEQUENCE</scope>
    <source>
        <strain evidence="16">KCTC 13126</strain>
    </source>
</reference>
<name>A0A934S335_9BACT</name>
<evidence type="ECO:0000256" key="6">
    <source>
        <dbReference type="ARBA" id="ARBA00022430"/>
    </source>
</evidence>
<comment type="cofactor">
    <cofactor evidence="1">
        <name>Mn(2+)</name>
        <dbReference type="ChEBI" id="CHEBI:29035"/>
    </cofactor>
</comment>
<evidence type="ECO:0000256" key="9">
    <source>
        <dbReference type="ARBA" id="ARBA00022842"/>
    </source>
</evidence>